<evidence type="ECO:0000256" key="8">
    <source>
        <dbReference type="ARBA" id="ARBA00023136"/>
    </source>
</evidence>
<keyword evidence="3 10" id="KW-0813">Transport</keyword>
<keyword evidence="4 9" id="KW-0812">Transmembrane</keyword>
<dbReference type="PANTHER" id="PTHR45683">
    <property type="entry name" value="MITOCHONDRIAL NICOTINAMIDE ADENINE DINUCLEOTIDE TRANSPORTER 1-RELATED-RELATED"/>
    <property type="match status" value="1"/>
</dbReference>
<dbReference type="InParanoid" id="A0A1Y1XTB7"/>
<sequence length="296" mass="32956">MGPLENVRDKLRRSDNLRNSLAGAGAGCVASIVTCPLDVVKTKLQNQGRYDAGHYRGTFSTLKRIWAENGLRGWYRGLGPTIFGYLPTWAIYFTVYDYLKQELPLKIGDSQPLVHMISAMGAGAVSSTATNPLWVIKTRFMTQSSATSYHYNNTLHAFKTIWVEEGIHGFYKGLVPSLFGLLHVAVQFPLYEQLKIYLKPEDGNLPTSSILVASATSKMAASVATYPHEVIRTRLQNQTARPFRYAGIRHTITTIYLEEGWSAFYKGMPTNLLRTIPASALTILTYEVIARGLADL</sequence>
<dbReference type="OrthoDB" id="10266426at2759"/>
<protein>
    <submittedName>
        <fullName evidence="12">Mitochondrial carrier</fullName>
    </submittedName>
</protein>
<dbReference type="InterPro" id="IPR044712">
    <property type="entry name" value="SLC25A32-like"/>
</dbReference>
<feature type="repeat" description="Solcar" evidence="9">
    <location>
        <begin position="110"/>
        <end position="197"/>
    </location>
</feature>
<dbReference type="FunCoup" id="A0A1Y1XTB7">
    <property type="interactions" value="134"/>
</dbReference>
<dbReference type="AlphaFoldDB" id="A0A1Y1XTB7"/>
<dbReference type="PROSITE" id="PS50920">
    <property type="entry name" value="SOLCAR"/>
    <property type="match status" value="3"/>
</dbReference>
<name>A0A1Y1XTB7_9FUNG</name>
<organism evidence="12 13">
    <name type="scientific">Basidiobolus meristosporus CBS 931.73</name>
    <dbReference type="NCBI Taxonomy" id="1314790"/>
    <lineage>
        <taxon>Eukaryota</taxon>
        <taxon>Fungi</taxon>
        <taxon>Fungi incertae sedis</taxon>
        <taxon>Zoopagomycota</taxon>
        <taxon>Entomophthoromycotina</taxon>
        <taxon>Basidiobolomycetes</taxon>
        <taxon>Basidiobolales</taxon>
        <taxon>Basidiobolaceae</taxon>
        <taxon>Basidiobolus</taxon>
    </lineage>
</organism>
<evidence type="ECO:0000256" key="5">
    <source>
        <dbReference type="ARBA" id="ARBA00022737"/>
    </source>
</evidence>
<evidence type="ECO:0000313" key="13">
    <source>
        <dbReference type="Proteomes" id="UP000193498"/>
    </source>
</evidence>
<dbReference type="InterPro" id="IPR018108">
    <property type="entry name" value="MCP_transmembrane"/>
</dbReference>
<keyword evidence="8 9" id="KW-0472">Membrane</keyword>
<evidence type="ECO:0000256" key="3">
    <source>
        <dbReference type="ARBA" id="ARBA00022448"/>
    </source>
</evidence>
<evidence type="ECO:0000256" key="1">
    <source>
        <dbReference type="ARBA" id="ARBA00004225"/>
    </source>
</evidence>
<dbReference type="FunFam" id="1.50.40.10:FF:000075">
    <property type="entry name" value="Nicotinamide adenine dinucleotide transporter 2, mitochondrial"/>
    <property type="match status" value="1"/>
</dbReference>
<feature type="transmembrane region" description="Helical" evidence="11">
    <location>
        <begin position="73"/>
        <end position="93"/>
    </location>
</feature>
<evidence type="ECO:0000256" key="4">
    <source>
        <dbReference type="ARBA" id="ARBA00022692"/>
    </source>
</evidence>
<evidence type="ECO:0000256" key="11">
    <source>
        <dbReference type="SAM" id="Phobius"/>
    </source>
</evidence>
<feature type="transmembrane region" description="Helical" evidence="11">
    <location>
        <begin position="113"/>
        <end position="136"/>
    </location>
</feature>
<dbReference type="GO" id="GO:0031966">
    <property type="term" value="C:mitochondrial membrane"/>
    <property type="evidence" value="ECO:0007669"/>
    <property type="project" value="UniProtKB-SubCell"/>
</dbReference>
<feature type="repeat" description="Solcar" evidence="9">
    <location>
        <begin position="208"/>
        <end position="292"/>
    </location>
</feature>
<keyword evidence="6 11" id="KW-1133">Transmembrane helix</keyword>
<keyword evidence="5" id="KW-0677">Repeat</keyword>
<dbReference type="STRING" id="1314790.A0A1Y1XTB7"/>
<dbReference type="Proteomes" id="UP000193498">
    <property type="component" value="Unassembled WGS sequence"/>
</dbReference>
<evidence type="ECO:0000256" key="9">
    <source>
        <dbReference type="PROSITE-ProRule" id="PRU00282"/>
    </source>
</evidence>
<evidence type="ECO:0000256" key="7">
    <source>
        <dbReference type="ARBA" id="ARBA00023128"/>
    </source>
</evidence>
<dbReference type="SUPFAM" id="SSF103506">
    <property type="entry name" value="Mitochondrial carrier"/>
    <property type="match status" value="1"/>
</dbReference>
<dbReference type="InterPro" id="IPR002067">
    <property type="entry name" value="MCP"/>
</dbReference>
<dbReference type="Pfam" id="PF00153">
    <property type="entry name" value="Mito_carr"/>
    <property type="match status" value="3"/>
</dbReference>
<comment type="similarity">
    <text evidence="2 10">Belongs to the mitochondrial carrier (TC 2.A.29) family.</text>
</comment>
<dbReference type="InterPro" id="IPR023395">
    <property type="entry name" value="MCP_dom_sf"/>
</dbReference>
<gene>
    <name evidence="12" type="ORF">K493DRAFT_331280</name>
</gene>
<dbReference type="PRINTS" id="PR00926">
    <property type="entry name" value="MITOCARRIER"/>
</dbReference>
<evidence type="ECO:0000256" key="10">
    <source>
        <dbReference type="RuleBase" id="RU000488"/>
    </source>
</evidence>
<dbReference type="GO" id="GO:0015215">
    <property type="term" value="F:nucleotide transmembrane transporter activity"/>
    <property type="evidence" value="ECO:0007669"/>
    <property type="project" value="UniProtKB-ARBA"/>
</dbReference>
<comment type="caution">
    <text evidence="12">The sequence shown here is derived from an EMBL/GenBank/DDBJ whole genome shotgun (WGS) entry which is preliminary data.</text>
</comment>
<feature type="repeat" description="Solcar" evidence="9">
    <location>
        <begin position="14"/>
        <end position="102"/>
    </location>
</feature>
<reference evidence="12 13" key="1">
    <citation type="submission" date="2016-07" db="EMBL/GenBank/DDBJ databases">
        <title>Pervasive Adenine N6-methylation of Active Genes in Fungi.</title>
        <authorList>
            <consortium name="DOE Joint Genome Institute"/>
            <person name="Mondo S.J."/>
            <person name="Dannebaum R.O."/>
            <person name="Kuo R.C."/>
            <person name="Labutti K."/>
            <person name="Haridas S."/>
            <person name="Kuo A."/>
            <person name="Salamov A."/>
            <person name="Ahrendt S.R."/>
            <person name="Lipzen A."/>
            <person name="Sullivan W."/>
            <person name="Andreopoulos W.B."/>
            <person name="Clum A."/>
            <person name="Lindquist E."/>
            <person name="Daum C."/>
            <person name="Ramamoorthy G.K."/>
            <person name="Gryganskyi A."/>
            <person name="Culley D."/>
            <person name="Magnuson J.K."/>
            <person name="James T.Y."/>
            <person name="O'Malley M.A."/>
            <person name="Stajich J.E."/>
            <person name="Spatafora J.W."/>
            <person name="Visel A."/>
            <person name="Grigoriev I.V."/>
        </authorList>
    </citation>
    <scope>NUCLEOTIDE SEQUENCE [LARGE SCALE GENOMIC DNA]</scope>
    <source>
        <strain evidence="12 13">CBS 931.73</strain>
    </source>
</reference>
<evidence type="ECO:0000256" key="6">
    <source>
        <dbReference type="ARBA" id="ARBA00022989"/>
    </source>
</evidence>
<proteinExistence type="inferred from homology"/>
<dbReference type="EMBL" id="MCFE01000484">
    <property type="protein sequence ID" value="ORX88992.1"/>
    <property type="molecule type" value="Genomic_DNA"/>
</dbReference>
<keyword evidence="7" id="KW-0496">Mitochondrion</keyword>
<keyword evidence="13" id="KW-1185">Reference proteome</keyword>
<comment type="subcellular location">
    <subcellularLocation>
        <location evidence="1">Mitochondrion membrane</location>
        <topology evidence="1">Multi-pass membrane protein</topology>
    </subcellularLocation>
</comment>
<evidence type="ECO:0000256" key="2">
    <source>
        <dbReference type="ARBA" id="ARBA00006375"/>
    </source>
</evidence>
<dbReference type="Gene3D" id="1.50.40.10">
    <property type="entry name" value="Mitochondrial carrier domain"/>
    <property type="match status" value="2"/>
</dbReference>
<accession>A0A1Y1XTB7</accession>
<evidence type="ECO:0000313" key="12">
    <source>
        <dbReference type="EMBL" id="ORX88992.1"/>
    </source>
</evidence>